<dbReference type="EMBL" id="MSCN01000001">
    <property type="protein sequence ID" value="PQJ77990.1"/>
    <property type="molecule type" value="Genomic_DNA"/>
</dbReference>
<dbReference type="OrthoDB" id="710926at2"/>
<name>A0A2S7WK60_9FLAO</name>
<protein>
    <recommendedName>
        <fullName evidence="3">DUF4177 domain-containing protein</fullName>
    </recommendedName>
</protein>
<reference evidence="1 2" key="1">
    <citation type="submission" date="2016-12" db="EMBL/GenBank/DDBJ databases">
        <title>Trade-off between light-utilization and light-protection in marine flavobacteria.</title>
        <authorList>
            <person name="Kumagai Y."/>
            <person name="Yoshizawa S."/>
            <person name="Kogure K."/>
            <person name="Iwasaki W."/>
        </authorList>
    </citation>
    <scope>NUCLEOTIDE SEQUENCE [LARGE SCALE GENOMIC DNA]</scope>
    <source>
        <strain evidence="1 2">NBRC 108759</strain>
    </source>
</reference>
<evidence type="ECO:0000313" key="2">
    <source>
        <dbReference type="Proteomes" id="UP000238882"/>
    </source>
</evidence>
<dbReference type="RefSeq" id="WP_105014572.1">
    <property type="nucleotide sequence ID" value="NZ_MSCN01000001.1"/>
</dbReference>
<dbReference type="AlphaFoldDB" id="A0A2S7WK60"/>
<proteinExistence type="predicted"/>
<accession>A0A2S7WK60</accession>
<evidence type="ECO:0000313" key="1">
    <source>
        <dbReference type="EMBL" id="PQJ77990.1"/>
    </source>
</evidence>
<gene>
    <name evidence="1" type="ORF">BTO18_01765</name>
</gene>
<organism evidence="1 2">
    <name type="scientific">Polaribacter porphyrae</name>
    <dbReference type="NCBI Taxonomy" id="1137780"/>
    <lineage>
        <taxon>Bacteria</taxon>
        <taxon>Pseudomonadati</taxon>
        <taxon>Bacteroidota</taxon>
        <taxon>Flavobacteriia</taxon>
        <taxon>Flavobacteriales</taxon>
        <taxon>Flavobacteriaceae</taxon>
    </lineage>
</organism>
<sequence length="78" mass="8934">MEYKVIPFVPSINRNKENSTEVAQQLEDMIKHHSNQGWLYVRLESVETFIQPDAGCFGLGAKPGYMASRQMIVFSKQN</sequence>
<keyword evidence="2" id="KW-1185">Reference proteome</keyword>
<comment type="caution">
    <text evidence="1">The sequence shown here is derived from an EMBL/GenBank/DDBJ whole genome shotgun (WGS) entry which is preliminary data.</text>
</comment>
<evidence type="ECO:0008006" key="3">
    <source>
        <dbReference type="Google" id="ProtNLM"/>
    </source>
</evidence>
<dbReference type="Proteomes" id="UP000238882">
    <property type="component" value="Unassembled WGS sequence"/>
</dbReference>